<dbReference type="NCBIfam" id="NF045659">
    <property type="entry name" value="DiMArgaseDdahMtb"/>
    <property type="match status" value="1"/>
</dbReference>
<feature type="active site" description="Proton donor" evidence="3">
    <location>
        <position position="168"/>
    </location>
</feature>
<proteinExistence type="inferred from homology"/>
<comment type="caution">
    <text evidence="4">The sequence shown here is derived from an EMBL/GenBank/DDBJ whole genome shotgun (WGS) entry which is preliminary data.</text>
</comment>
<dbReference type="EMBL" id="BHZC01000001">
    <property type="protein sequence ID" value="GCD40147.1"/>
    <property type="molecule type" value="Genomic_DNA"/>
</dbReference>
<comment type="similarity">
    <text evidence="1">Belongs to the DDAH family.</text>
</comment>
<dbReference type="GO" id="GO:0016597">
    <property type="term" value="F:amino acid binding"/>
    <property type="evidence" value="ECO:0007669"/>
    <property type="project" value="TreeGrafter"/>
</dbReference>
<dbReference type="SUPFAM" id="SSF55909">
    <property type="entry name" value="Pentein"/>
    <property type="match status" value="1"/>
</dbReference>
<evidence type="ECO:0000256" key="1">
    <source>
        <dbReference type="ARBA" id="ARBA00008532"/>
    </source>
</evidence>
<dbReference type="GO" id="GO:0006525">
    <property type="term" value="P:arginine metabolic process"/>
    <property type="evidence" value="ECO:0007669"/>
    <property type="project" value="TreeGrafter"/>
</dbReference>
<reference evidence="4 5" key="1">
    <citation type="submission" date="2018-11" db="EMBL/GenBank/DDBJ databases">
        <title>Whole genome sequence of Streptomyces chrestomyceticus NBRC 13444(T).</title>
        <authorList>
            <person name="Komaki H."/>
            <person name="Tamura T."/>
        </authorList>
    </citation>
    <scope>NUCLEOTIDE SEQUENCE [LARGE SCALE GENOMIC DNA]</scope>
    <source>
        <strain evidence="4 5">NBRC 13444</strain>
    </source>
</reference>
<dbReference type="GO" id="GO:0000052">
    <property type="term" value="P:citrulline metabolic process"/>
    <property type="evidence" value="ECO:0007669"/>
    <property type="project" value="TreeGrafter"/>
</dbReference>
<dbReference type="OrthoDB" id="9814070at2"/>
<evidence type="ECO:0000256" key="3">
    <source>
        <dbReference type="PIRSR" id="PIRSR633199-1"/>
    </source>
</evidence>
<name>A0A7U9Q141_9ACTN</name>
<gene>
    <name evidence="4" type="ORF">OEIGOIKO_08004</name>
</gene>
<dbReference type="GeneID" id="95626623"/>
<organism evidence="4 5">
    <name type="scientific">Streptomyces chrestomyceticus JCM 4735</name>
    <dbReference type="NCBI Taxonomy" id="1306181"/>
    <lineage>
        <taxon>Bacteria</taxon>
        <taxon>Bacillati</taxon>
        <taxon>Actinomycetota</taxon>
        <taxon>Actinomycetes</taxon>
        <taxon>Kitasatosporales</taxon>
        <taxon>Streptomycetaceae</taxon>
        <taxon>Streptomyces</taxon>
    </lineage>
</organism>
<sequence>MSRHATPRRYLMCRPTYFEVTEARTPWMDPDDPVDTEAACRQWEHLRDRLRAFGHTVEELTPLPGAPEMVFAANGATVIDGRAMGARFAHPERVPEAAAHRAWLIAHGVTAYREPEHANEGEGDYALTASCLLAGHGFRTTPSSHAEARHFFGRPVLALELVDPRYYHLDTALAVLDPATDAVMYHPEAFSAASRAVLRQRFPDAVLADSAHAAALGLNAVSDGRHVLLPEAARDLFPALRTRGFEPVGIDLSELAKSGGGAKCCVQELRGLGAP</sequence>
<dbReference type="InterPro" id="IPR033199">
    <property type="entry name" value="DDAH-like"/>
</dbReference>
<dbReference type="PANTHER" id="PTHR12737">
    <property type="entry name" value="DIMETHYLARGININE DIMETHYLAMINOHYDROLASE"/>
    <property type="match status" value="1"/>
</dbReference>
<keyword evidence="2" id="KW-0378">Hydrolase</keyword>
<evidence type="ECO:0000313" key="5">
    <source>
        <dbReference type="Proteomes" id="UP000287830"/>
    </source>
</evidence>
<dbReference type="PANTHER" id="PTHR12737:SF9">
    <property type="entry name" value="DIMETHYLARGININASE"/>
    <property type="match status" value="1"/>
</dbReference>
<dbReference type="RefSeq" id="WP_125048908.1">
    <property type="nucleotide sequence ID" value="NZ_BHZC01000001.1"/>
</dbReference>
<dbReference type="GO" id="GO:0016403">
    <property type="term" value="F:dimethylargininase activity"/>
    <property type="evidence" value="ECO:0007669"/>
    <property type="project" value="TreeGrafter"/>
</dbReference>
<dbReference type="AlphaFoldDB" id="A0A7U9Q141"/>
<evidence type="ECO:0000313" key="4">
    <source>
        <dbReference type="EMBL" id="GCD40147.1"/>
    </source>
</evidence>
<dbReference type="Gene3D" id="3.75.10.10">
    <property type="entry name" value="L-arginine/glycine Amidinotransferase, Chain A"/>
    <property type="match status" value="1"/>
</dbReference>
<accession>A0A7U9Q141</accession>
<feature type="active site" description="Nucleophile" evidence="3">
    <location>
        <position position="264"/>
    </location>
</feature>
<dbReference type="GO" id="GO:0045429">
    <property type="term" value="P:positive regulation of nitric oxide biosynthetic process"/>
    <property type="evidence" value="ECO:0007669"/>
    <property type="project" value="TreeGrafter"/>
</dbReference>
<dbReference type="Proteomes" id="UP000287830">
    <property type="component" value="Unassembled WGS sequence"/>
</dbReference>
<evidence type="ECO:0000256" key="2">
    <source>
        <dbReference type="ARBA" id="ARBA00022801"/>
    </source>
</evidence>
<protein>
    <submittedName>
        <fullName evidence="4">Amidinotransferase</fullName>
    </submittedName>
</protein>